<dbReference type="Proteomes" id="UP000077317">
    <property type="component" value="Chromosome"/>
</dbReference>
<dbReference type="OrthoDB" id="5124454at2"/>
<accession>A0A172Q623</accession>
<gene>
    <name evidence="1" type="ORF">A0O21_02220</name>
</gene>
<organism evidence="1 2">
    <name type="scientific">Streptococcus pantholopis</name>
    <dbReference type="NCBI Taxonomy" id="1811193"/>
    <lineage>
        <taxon>Bacteria</taxon>
        <taxon>Bacillati</taxon>
        <taxon>Bacillota</taxon>
        <taxon>Bacilli</taxon>
        <taxon>Lactobacillales</taxon>
        <taxon>Streptococcaceae</taxon>
        <taxon>Streptococcus</taxon>
    </lineage>
</organism>
<reference evidence="2" key="2">
    <citation type="submission" date="2016-03" db="EMBL/GenBank/DDBJ databases">
        <title>Streptococcus antelopensis sp. nov., isolated from the feces of the Tibetan antelope (Pantholops hodgsonii) in Hoh Xil National Nature Reserve, Qinghai, China.</title>
        <authorList>
            <person name="Bai X."/>
        </authorList>
    </citation>
    <scope>NUCLEOTIDE SEQUENCE [LARGE SCALE GENOMIC DNA]</scope>
    <source>
        <strain evidence="2">TA 26</strain>
    </source>
</reference>
<evidence type="ECO:0000313" key="2">
    <source>
        <dbReference type="Proteomes" id="UP000077317"/>
    </source>
</evidence>
<protein>
    <recommendedName>
        <fullName evidence="3">DUF4176 domain-containing protein</fullName>
    </recommendedName>
</protein>
<dbReference type="InterPro" id="IPR025233">
    <property type="entry name" value="DUF4176"/>
</dbReference>
<dbReference type="KEGG" id="spat:A0O21_02220"/>
<proteinExistence type="predicted"/>
<dbReference type="STRING" id="1811193.A0O21_02220"/>
<keyword evidence="2" id="KW-1185">Reference proteome</keyword>
<dbReference type="EMBL" id="CP014699">
    <property type="protein sequence ID" value="AND78919.1"/>
    <property type="molecule type" value="Genomic_DNA"/>
</dbReference>
<evidence type="ECO:0000313" key="1">
    <source>
        <dbReference type="EMBL" id="AND78919.1"/>
    </source>
</evidence>
<evidence type="ECO:0008006" key="3">
    <source>
        <dbReference type="Google" id="ProtNLM"/>
    </source>
</evidence>
<reference evidence="1 2" key="1">
    <citation type="journal article" date="2016" name="Int. J. Syst. Evol. Microbiol.">
        <title>Streptococcuspantholopis sp. nov., isolated from faeces of the Tibetan antelope (Pantholops hodgsonii).</title>
        <authorList>
            <person name="Bai X."/>
            <person name="Xiong Y."/>
            <person name="Lu S."/>
            <person name="Jin D."/>
            <person name="Lai X."/>
            <person name="Yang J."/>
            <person name="Niu L."/>
            <person name="Hu S."/>
            <person name="Meng X."/>
            <person name="Pu J."/>
            <person name="Ye C."/>
            <person name="Xu J."/>
        </authorList>
    </citation>
    <scope>NUCLEOTIDE SEQUENCE [LARGE SCALE GENOMIC DNA]</scope>
    <source>
        <strain evidence="1 2">TA 26</strain>
    </source>
</reference>
<name>A0A172Q623_9STRE</name>
<dbReference type="Pfam" id="PF13780">
    <property type="entry name" value="DUF4176"/>
    <property type="match status" value="1"/>
</dbReference>
<dbReference type="AlphaFoldDB" id="A0A172Q623"/>
<dbReference type="RefSeq" id="WP_067060601.1">
    <property type="nucleotide sequence ID" value="NZ_CP014699.1"/>
</dbReference>
<sequence>MENKILPLGSVVTLKGGDDTELMIISRGSTIEELDNHNGKRMVYYDYGSVVIPNGMQSPDTVFFFNRENVKSVLFEGYRNDAEVHFTNHYDSWVQASTVPKGKI</sequence>